<proteinExistence type="predicted"/>
<feature type="region of interest" description="Disordered" evidence="6">
    <location>
        <begin position="256"/>
        <end position="283"/>
    </location>
</feature>
<dbReference type="Ensembl" id="ENSGACT00000018969.2">
    <property type="protein sequence ID" value="ENSGACP00000018931.2"/>
    <property type="gene ID" value="ENSGACG00000014348.2"/>
</dbReference>
<dbReference type="Proteomes" id="UP000007635">
    <property type="component" value="Chromosome III"/>
</dbReference>
<evidence type="ECO:0000256" key="6">
    <source>
        <dbReference type="SAM" id="MobiDB-lite"/>
    </source>
</evidence>
<dbReference type="GO" id="GO:0005576">
    <property type="term" value="C:extracellular region"/>
    <property type="evidence" value="ECO:0007669"/>
    <property type="project" value="UniProtKB-SubCell"/>
</dbReference>
<name>G3PMU8_GASAC</name>
<evidence type="ECO:0000256" key="4">
    <source>
        <dbReference type="ARBA" id="ARBA00022933"/>
    </source>
</evidence>
<feature type="compositionally biased region" description="Basic residues" evidence="6">
    <location>
        <begin position="256"/>
        <end position="268"/>
    </location>
</feature>
<keyword evidence="2" id="KW-0964">Secreted</keyword>
<keyword evidence="3 7" id="KW-0732">Signal</keyword>
<feature type="compositionally biased region" description="Polar residues" evidence="6">
    <location>
        <begin position="274"/>
        <end position="283"/>
    </location>
</feature>
<reference evidence="9 10" key="1">
    <citation type="journal article" date="2021" name="G3 (Bethesda)">
        <title>Improved contiguity of the threespine stickleback genome using long-read sequencing.</title>
        <authorList>
            <person name="Nath S."/>
            <person name="Shaw D.E."/>
            <person name="White M.A."/>
        </authorList>
    </citation>
    <scope>NUCLEOTIDE SEQUENCE [LARGE SCALE GENOMIC DNA]</scope>
    <source>
        <strain evidence="9 10">Lake Benthic</strain>
    </source>
</reference>
<dbReference type="InterPro" id="IPR037941">
    <property type="entry name" value="SeP"/>
</dbReference>
<feature type="signal peptide" evidence="7">
    <location>
        <begin position="1"/>
        <end position="17"/>
    </location>
</feature>
<keyword evidence="4" id="KW-0712">Selenocysteine</keyword>
<feature type="domain" description="Selenoprotein P N-terminal" evidence="8">
    <location>
        <begin position="30"/>
        <end position="266"/>
    </location>
</feature>
<reference evidence="9" key="3">
    <citation type="submission" date="2025-09" db="UniProtKB">
        <authorList>
            <consortium name="Ensembl"/>
        </authorList>
    </citation>
    <scope>IDENTIFICATION</scope>
</reference>
<dbReference type="OMA" id="ICNCTLV"/>
<evidence type="ECO:0000256" key="1">
    <source>
        <dbReference type="ARBA" id="ARBA00004613"/>
    </source>
</evidence>
<dbReference type="GO" id="GO:0008430">
    <property type="term" value="F:selenium binding"/>
    <property type="evidence" value="ECO:0007669"/>
    <property type="project" value="InterPro"/>
</dbReference>
<evidence type="ECO:0000256" key="2">
    <source>
        <dbReference type="ARBA" id="ARBA00022525"/>
    </source>
</evidence>
<dbReference type="PANTHER" id="PTHR10105:SF4">
    <property type="entry name" value="SELENOPROTEIN P2"/>
    <property type="match status" value="1"/>
</dbReference>
<keyword evidence="5" id="KW-0325">Glycoprotein</keyword>
<dbReference type="GO" id="GO:0001887">
    <property type="term" value="P:selenium compound metabolic process"/>
    <property type="evidence" value="ECO:0007669"/>
    <property type="project" value="TreeGrafter"/>
</dbReference>
<feature type="compositionally biased region" description="Basic residues" evidence="6">
    <location>
        <begin position="215"/>
        <end position="238"/>
    </location>
</feature>
<evidence type="ECO:0000313" key="10">
    <source>
        <dbReference type="Proteomes" id="UP000007635"/>
    </source>
</evidence>
<dbReference type="eggNOG" id="ENOG502RY36">
    <property type="taxonomic scope" value="Eukaryota"/>
</dbReference>
<accession>G3PMU8</accession>
<evidence type="ECO:0000313" key="9">
    <source>
        <dbReference type="Ensembl" id="ENSGACP00000018931.2"/>
    </source>
</evidence>
<evidence type="ECO:0000256" key="3">
    <source>
        <dbReference type="ARBA" id="ARBA00022729"/>
    </source>
</evidence>
<dbReference type="STRING" id="69293.ENSGACP00000018931"/>
<dbReference type="AlphaFoldDB" id="G3PMU8"/>
<sequence length="283" mass="31996">MSAVSLLYAALPGLLWASHVSLLVEGDNDASRICKPAPHWTIKERAPMQELLGNVVVVALLKASLRDKLNRSNLTDVSFMIVNEREPHSRAMYWELKRRAPPGVPVYQQAALQSDVWEALDGDKDDFLVYDRCGLLTFHIVLPYSFLHNVYVEAAIRATYLKNICNCTVDSVVSSLNNSVMNNETDFNVSQTNATPRIQPDTNDPEGAGTPPPPTHHHSHHHHHHHQHHHPHHPHHAHLNQPLHDTSQNITRHPLSVHHHHHPHHHHQQQQQPGNHSGTAVDH</sequence>
<dbReference type="InterPro" id="IPR007671">
    <property type="entry name" value="Selenoprotein-P_N"/>
</dbReference>
<dbReference type="Bgee" id="ENSGACG00000014348">
    <property type="expression patterns" value="Expressed in liver and 5 other cell types or tissues"/>
</dbReference>
<evidence type="ECO:0000256" key="7">
    <source>
        <dbReference type="SAM" id="SignalP"/>
    </source>
</evidence>
<dbReference type="InParanoid" id="G3PMU8"/>
<comment type="subcellular location">
    <subcellularLocation>
        <location evidence="1">Secreted</location>
    </subcellularLocation>
</comment>
<evidence type="ECO:0000256" key="5">
    <source>
        <dbReference type="ARBA" id="ARBA00023180"/>
    </source>
</evidence>
<evidence type="ECO:0000259" key="8">
    <source>
        <dbReference type="Pfam" id="PF04592"/>
    </source>
</evidence>
<keyword evidence="10" id="KW-1185">Reference proteome</keyword>
<protein>
    <submittedName>
        <fullName evidence="9">Selenoprotein P2</fullName>
    </submittedName>
</protein>
<dbReference type="Pfam" id="PF04592">
    <property type="entry name" value="SelP_N"/>
    <property type="match status" value="1"/>
</dbReference>
<feature type="chain" id="PRO_5043724722" evidence="7">
    <location>
        <begin position="18"/>
        <end position="283"/>
    </location>
</feature>
<feature type="compositionally biased region" description="Polar residues" evidence="6">
    <location>
        <begin position="187"/>
        <end position="202"/>
    </location>
</feature>
<dbReference type="PANTHER" id="PTHR10105">
    <property type="entry name" value="SELENOPROTEIN P"/>
    <property type="match status" value="1"/>
</dbReference>
<feature type="region of interest" description="Disordered" evidence="6">
    <location>
        <begin position="187"/>
        <end position="242"/>
    </location>
</feature>
<organism evidence="9 10">
    <name type="scientific">Gasterosteus aculeatus aculeatus</name>
    <name type="common">three-spined stickleback</name>
    <dbReference type="NCBI Taxonomy" id="481459"/>
    <lineage>
        <taxon>Eukaryota</taxon>
        <taxon>Metazoa</taxon>
        <taxon>Chordata</taxon>
        <taxon>Craniata</taxon>
        <taxon>Vertebrata</taxon>
        <taxon>Euteleostomi</taxon>
        <taxon>Actinopterygii</taxon>
        <taxon>Neopterygii</taxon>
        <taxon>Teleostei</taxon>
        <taxon>Neoteleostei</taxon>
        <taxon>Acanthomorphata</taxon>
        <taxon>Eupercaria</taxon>
        <taxon>Perciformes</taxon>
        <taxon>Cottioidei</taxon>
        <taxon>Gasterosteales</taxon>
        <taxon>Gasterosteidae</taxon>
        <taxon>Gasterosteus</taxon>
    </lineage>
</organism>
<dbReference type="GeneTree" id="ENSGT00510000049326"/>
<reference evidence="9" key="2">
    <citation type="submission" date="2025-08" db="UniProtKB">
        <authorList>
            <consortium name="Ensembl"/>
        </authorList>
    </citation>
    <scope>IDENTIFICATION</scope>
</reference>